<dbReference type="PANTHER" id="PTHR37166">
    <property type="entry name" value="PROTEIN FLAG"/>
    <property type="match status" value="1"/>
</dbReference>
<evidence type="ECO:0000313" key="2">
    <source>
        <dbReference type="EMBL" id="AFV12406.1"/>
    </source>
</evidence>
<dbReference type="Gene3D" id="3.30.160.170">
    <property type="entry name" value="FlaG-like"/>
    <property type="match status" value="1"/>
</dbReference>
<feature type="region of interest" description="Disordered" evidence="1">
    <location>
        <begin position="1"/>
        <end position="52"/>
    </location>
</feature>
<dbReference type="InterPro" id="IPR005186">
    <property type="entry name" value="FlaG"/>
</dbReference>
<dbReference type="RefSeq" id="WP_015051279.1">
    <property type="nucleotide sequence ID" value="NC_018870.1"/>
</dbReference>
<protein>
    <submittedName>
        <fullName evidence="2">Putative flagellar protein</fullName>
    </submittedName>
</protein>
<dbReference type="EMBL" id="CP003732">
    <property type="protein sequence ID" value="AFV12406.1"/>
    <property type="molecule type" value="Genomic_DNA"/>
</dbReference>
<evidence type="ECO:0000256" key="1">
    <source>
        <dbReference type="SAM" id="MobiDB-lite"/>
    </source>
</evidence>
<name>K4LHD1_THEPS</name>
<reference evidence="2 3" key="1">
    <citation type="journal article" date="2012" name="BMC Genomics">
        <title>Genome-guided analysis of physiological and morphological traits of the fermentative acetate oxidizer Thermacetogenium phaeum.</title>
        <authorList>
            <person name="Oehler D."/>
            <person name="Poehlein A."/>
            <person name="Leimbach A."/>
            <person name="Muller N."/>
            <person name="Daniel R."/>
            <person name="Gottschalk G."/>
            <person name="Schink B."/>
        </authorList>
    </citation>
    <scope>NUCLEOTIDE SEQUENCE [LARGE SCALE GENOMIC DNA]</scope>
    <source>
        <strain evidence="3">ATCC BAA-254 / DSM 26808 / PB</strain>
    </source>
</reference>
<dbReference type="Pfam" id="PF03646">
    <property type="entry name" value="FlaG"/>
    <property type="match status" value="1"/>
</dbReference>
<dbReference type="SUPFAM" id="SSF160214">
    <property type="entry name" value="FlaG-like"/>
    <property type="match status" value="1"/>
</dbReference>
<keyword evidence="2" id="KW-0282">Flagellum</keyword>
<dbReference type="HOGENOM" id="CLU_120910_3_1_9"/>
<dbReference type="STRING" id="1089553.Tph_c22160"/>
<proteinExistence type="predicted"/>
<organism evidence="2 3">
    <name type="scientific">Thermacetogenium phaeum (strain ATCC BAA-254 / DSM 26808 / PB)</name>
    <dbReference type="NCBI Taxonomy" id="1089553"/>
    <lineage>
        <taxon>Bacteria</taxon>
        <taxon>Bacillati</taxon>
        <taxon>Bacillota</taxon>
        <taxon>Clostridia</taxon>
        <taxon>Thermoanaerobacterales</taxon>
        <taxon>Thermoanaerobacteraceae</taxon>
        <taxon>Thermacetogenium</taxon>
    </lineage>
</organism>
<dbReference type="Proteomes" id="UP000000467">
    <property type="component" value="Chromosome"/>
</dbReference>
<dbReference type="AlphaFoldDB" id="K4LHD1"/>
<dbReference type="OrthoDB" id="9799867at2"/>
<evidence type="ECO:0000313" key="3">
    <source>
        <dbReference type="Proteomes" id="UP000000467"/>
    </source>
</evidence>
<accession>K4LHD1</accession>
<keyword evidence="2" id="KW-0969">Cilium</keyword>
<gene>
    <name evidence="2" type="ordered locus">Tph_c22160</name>
</gene>
<sequence length="124" mass="13812">MRVEGLKSAAAGEEQTGIRHSVGDAAKSLQPPLHHQERGELPEGAAASAKPDITRTPLAELLKESEYDLSFYLSFCVHKETQRLVVKVIDPDTNKVIREIPPEELLDLAVRLQEMIGLLFDKRI</sequence>
<dbReference type="InterPro" id="IPR035924">
    <property type="entry name" value="FlaG-like_sf"/>
</dbReference>
<dbReference type="KEGG" id="tpz:Tph_c22160"/>
<keyword evidence="2" id="KW-0966">Cell projection</keyword>
<dbReference type="PANTHER" id="PTHR37166:SF1">
    <property type="entry name" value="PROTEIN FLAG"/>
    <property type="match status" value="1"/>
</dbReference>
<keyword evidence="3" id="KW-1185">Reference proteome</keyword>
<dbReference type="eggNOG" id="COG1334">
    <property type="taxonomic scope" value="Bacteria"/>
</dbReference>